<accession>A0ABY4E516</accession>
<organism evidence="2 3">
    <name type="scientific">Vitreoscilla massiliensis</name>
    <dbReference type="NCBI Taxonomy" id="1689272"/>
    <lineage>
        <taxon>Bacteria</taxon>
        <taxon>Pseudomonadati</taxon>
        <taxon>Pseudomonadota</taxon>
        <taxon>Betaproteobacteria</taxon>
        <taxon>Neisseriales</taxon>
        <taxon>Neisseriaceae</taxon>
        <taxon>Vitreoscilla</taxon>
    </lineage>
</organism>
<evidence type="ECO:0000313" key="3">
    <source>
        <dbReference type="Proteomes" id="UP000832011"/>
    </source>
</evidence>
<dbReference type="Proteomes" id="UP000832011">
    <property type="component" value="Chromosome"/>
</dbReference>
<feature type="chain" id="PRO_5046957893" description="DUF1311 domain-containing protein" evidence="1">
    <location>
        <begin position="25"/>
        <end position="159"/>
    </location>
</feature>
<evidence type="ECO:0000313" key="2">
    <source>
        <dbReference type="EMBL" id="UOO90849.1"/>
    </source>
</evidence>
<protein>
    <recommendedName>
        <fullName evidence="4">DUF1311 domain-containing protein</fullName>
    </recommendedName>
</protein>
<dbReference type="RefSeq" id="WP_058305369.1">
    <property type="nucleotide sequence ID" value="NZ_CABKVG010000006.1"/>
</dbReference>
<feature type="signal peptide" evidence="1">
    <location>
        <begin position="1"/>
        <end position="24"/>
    </location>
</feature>
<dbReference type="EMBL" id="CP091511">
    <property type="protein sequence ID" value="UOO90849.1"/>
    <property type="molecule type" value="Genomic_DNA"/>
</dbReference>
<reference evidence="2 3" key="1">
    <citation type="journal article" date="2022" name="Res Sq">
        <title>Evolution of multicellular longitudinally dividing oral cavity symbionts (Neisseriaceae).</title>
        <authorList>
            <person name="Nyongesa S."/>
            <person name="Weber P."/>
            <person name="Bernet E."/>
            <person name="Pullido F."/>
            <person name="Nieckarz M."/>
            <person name="Delaby M."/>
            <person name="Nieves C."/>
            <person name="Viehboeck T."/>
            <person name="Krause N."/>
            <person name="Rivera-Millot A."/>
            <person name="Nakamura A."/>
            <person name="Vischer N."/>
            <person name="VanNieuwenhze M."/>
            <person name="Brun Y."/>
            <person name="Cava F."/>
            <person name="Bulgheresi S."/>
            <person name="Veyrier F."/>
        </authorList>
    </citation>
    <scope>NUCLEOTIDE SEQUENCE [LARGE SCALE GENOMIC DNA]</scope>
    <source>
        <strain evidence="2 3">SN4</strain>
    </source>
</reference>
<name>A0ABY4E516_9NEIS</name>
<keyword evidence="3" id="KW-1185">Reference proteome</keyword>
<keyword evidence="1" id="KW-0732">Signal</keyword>
<sequence length="159" mass="17726">MKTMKTSTWLFAALLLATSVGSFASTQGYLNAKQKISNDIVSCLKDGGMEGKAAINECYLAAAESFGKLGDQYVQAGLKKSQDASQKKYLQQLKKDHQQALKVCERKQQSESFEASYDCMLDASKNYALQGSQYAPGKDMTTKQWNDEILNTAKYRTRY</sequence>
<proteinExistence type="predicted"/>
<evidence type="ECO:0008006" key="4">
    <source>
        <dbReference type="Google" id="ProtNLM"/>
    </source>
</evidence>
<evidence type="ECO:0000256" key="1">
    <source>
        <dbReference type="SAM" id="SignalP"/>
    </source>
</evidence>
<gene>
    <name evidence="2" type="ORF">LVJ82_07780</name>
</gene>